<accession>A0A220MGV1</accession>
<evidence type="ECO:0000313" key="2">
    <source>
        <dbReference type="EMBL" id="ASJ54039.1"/>
    </source>
</evidence>
<dbReference type="EMBL" id="CP018145">
    <property type="protein sequence ID" value="ASJ54039.1"/>
    <property type="molecule type" value="Genomic_DNA"/>
</dbReference>
<dbReference type="Pfam" id="PF14399">
    <property type="entry name" value="BtrH_N"/>
    <property type="match status" value="1"/>
</dbReference>
<evidence type="ECO:0000259" key="1">
    <source>
        <dbReference type="Pfam" id="PF14399"/>
    </source>
</evidence>
<proteinExistence type="predicted"/>
<protein>
    <recommendedName>
        <fullName evidence="1">Butirosin biosynthesis protein H N-terminal domain-containing protein</fullName>
    </recommendedName>
</protein>
<dbReference type="KEGG" id="bfm:BP422_11095"/>
<dbReference type="AlphaFoldDB" id="A0A220MGV1"/>
<name>A0A220MGV1_9BACL</name>
<dbReference type="InterPro" id="IPR026935">
    <property type="entry name" value="BtrH_N"/>
</dbReference>
<gene>
    <name evidence="2" type="ORF">BP422_11095</name>
</gene>
<dbReference type="RefSeq" id="WP_088907829.1">
    <property type="nucleotide sequence ID" value="NZ_CP018145.1"/>
</dbReference>
<reference evidence="2 3" key="1">
    <citation type="submission" date="2016-11" db="EMBL/GenBank/DDBJ databases">
        <authorList>
            <person name="Jaros S."/>
            <person name="Januszkiewicz K."/>
            <person name="Wedrychowicz H."/>
        </authorList>
    </citation>
    <scope>NUCLEOTIDE SEQUENCE [LARGE SCALE GENOMIC DNA]</scope>
    <source>
        <strain evidence="2 3">NF2</strain>
    </source>
</reference>
<sequence length="347" mass="39655">MSLAEIQPSKHPNLDCIGASIFTVLKYLNFSALETAWKQCGAIYLKTQDSPYGDLNGQYMRTVRELKWIHNICVEGRAEPENDLFLANIQERLEREVPTIVLCNMAELPYNPYYQDLPEMHSIIVTGREDNQLLIVDDYYRYKGLLPIEQFLQASNSSYRDAGTGEWYPLHNRSFELVLSDSLHPTPEQLLEAVRSNLCVLEGRYETSQIKRELDVPDDANVEVGLKSLDPFLKDVEAFLASGVEITDDHLDILNHSLISMAQTRAMYANVLQVISEKHQNFADLAELYRNIGHQWKITTNMILKAFDSNRCDMVHRVLQKISSIKTQEFEAVTKTRVALERGGVVV</sequence>
<organism evidence="2 3">
    <name type="scientific">Brevibacillus formosus</name>
    <dbReference type="NCBI Taxonomy" id="54913"/>
    <lineage>
        <taxon>Bacteria</taxon>
        <taxon>Bacillati</taxon>
        <taxon>Bacillota</taxon>
        <taxon>Bacilli</taxon>
        <taxon>Bacillales</taxon>
        <taxon>Paenibacillaceae</taxon>
        <taxon>Brevibacillus</taxon>
    </lineage>
</organism>
<dbReference type="Proteomes" id="UP000197781">
    <property type="component" value="Chromosome"/>
</dbReference>
<evidence type="ECO:0000313" key="3">
    <source>
        <dbReference type="Proteomes" id="UP000197781"/>
    </source>
</evidence>
<feature type="domain" description="Butirosin biosynthesis protein H N-terminal" evidence="1">
    <location>
        <begin position="49"/>
        <end position="137"/>
    </location>
</feature>